<evidence type="ECO:0000313" key="3">
    <source>
        <dbReference type="EMBL" id="MEJ6496556.1"/>
    </source>
</evidence>
<evidence type="ECO:0000313" key="4">
    <source>
        <dbReference type="Proteomes" id="UP000050378"/>
    </source>
</evidence>
<feature type="transmembrane region" description="Helical" evidence="1">
    <location>
        <begin position="12"/>
        <end position="30"/>
    </location>
</feature>
<keyword evidence="1" id="KW-0472">Membrane</keyword>
<dbReference type="AlphaFoldDB" id="A0A0P7E6W5"/>
<keyword evidence="1" id="KW-1133">Transmembrane helix</keyword>
<proteinExistence type="predicted"/>
<protein>
    <recommendedName>
        <fullName evidence="6">Toxin CptA</fullName>
    </recommendedName>
</protein>
<keyword evidence="5" id="KW-1185">Reference proteome</keyword>
<reference evidence="2 4" key="1">
    <citation type="submission" date="2015-09" db="EMBL/GenBank/DDBJ databases">
        <title>Draft Genome Sequence of Pseudoalteromonas lipolytica UCD-48B.</title>
        <authorList>
            <person name="Krusor M."/>
            <person name="Coil D.A."/>
            <person name="Lang J.M."/>
            <person name="Eisen J.A."/>
            <person name="Alexiev A."/>
        </authorList>
    </citation>
    <scope>NUCLEOTIDE SEQUENCE [LARGE SCALE GENOMIC DNA]</scope>
    <source>
        <strain evidence="2 4">UCD-48B</strain>
    </source>
</reference>
<dbReference type="OrthoDB" id="6314725at2"/>
<dbReference type="STRING" id="570156.AOG27_13870"/>
<dbReference type="Proteomes" id="UP000050378">
    <property type="component" value="Unassembled WGS sequence"/>
</dbReference>
<dbReference type="Proteomes" id="UP001377972">
    <property type="component" value="Unassembled WGS sequence"/>
</dbReference>
<accession>A0A0P7E6W5</accession>
<organism evidence="2 4">
    <name type="scientific">Pseudoalteromonas lipolytica</name>
    <dbReference type="NCBI Taxonomy" id="570156"/>
    <lineage>
        <taxon>Bacteria</taxon>
        <taxon>Pseudomonadati</taxon>
        <taxon>Pseudomonadota</taxon>
        <taxon>Gammaproteobacteria</taxon>
        <taxon>Alteromonadales</taxon>
        <taxon>Pseudoalteromonadaceae</taxon>
        <taxon>Pseudoalteromonas</taxon>
    </lineage>
</organism>
<name>A0A0P7E6W5_9GAMM</name>
<dbReference type="RefSeq" id="WP_054553598.1">
    <property type="nucleotide sequence ID" value="NZ_JAQPZS010000009.1"/>
</dbReference>
<evidence type="ECO:0000256" key="1">
    <source>
        <dbReference type="SAM" id="Phobius"/>
    </source>
</evidence>
<dbReference type="EMBL" id="JAQPZS010000009">
    <property type="protein sequence ID" value="MEJ6496556.1"/>
    <property type="molecule type" value="Genomic_DNA"/>
</dbReference>
<evidence type="ECO:0000313" key="2">
    <source>
        <dbReference type="EMBL" id="KPM83137.1"/>
    </source>
</evidence>
<feature type="transmembrane region" description="Helical" evidence="1">
    <location>
        <begin position="36"/>
        <end position="57"/>
    </location>
</feature>
<gene>
    <name evidence="2" type="ORF">AOG27_13870</name>
    <name evidence="3" type="ORF">PQI24_10960</name>
</gene>
<evidence type="ECO:0000313" key="5">
    <source>
        <dbReference type="Proteomes" id="UP001377972"/>
    </source>
</evidence>
<dbReference type="EMBL" id="LJTC01000008">
    <property type="protein sequence ID" value="KPM83137.1"/>
    <property type="molecule type" value="Genomic_DNA"/>
</dbReference>
<sequence length="146" mass="17314">MKVIDLEKRFELMSWALLSAVNMLLLVGFMNSKSEVSNLLFSFLLCSVSLLLAVLVFNSKRNLTVCRHGVHYRNLFGQCRHMHARQVQFIHHYSFFGLRLVLVMGEKYICFAPFYSLNDKHQQRLKRYDNDLFDWLKNLQKTNDFC</sequence>
<dbReference type="PATRIC" id="fig|570156.3.peg.3879"/>
<keyword evidence="1" id="KW-0812">Transmembrane</keyword>
<reference evidence="3 5" key="2">
    <citation type="submission" date="2023-01" db="EMBL/GenBank/DDBJ databases">
        <title>Trichodesmium-associated heterotrophic epibiont bacteria.</title>
        <authorList>
            <person name="Cleveland C.S."/>
            <person name="Webb E.A."/>
        </authorList>
    </citation>
    <scope>NUCLEOTIDE SEQUENCE [LARGE SCALE GENOMIC DNA]</scope>
    <source>
        <strain evidence="3 5">USCH2</strain>
    </source>
</reference>
<evidence type="ECO:0008006" key="6">
    <source>
        <dbReference type="Google" id="ProtNLM"/>
    </source>
</evidence>
<comment type="caution">
    <text evidence="2">The sequence shown here is derived from an EMBL/GenBank/DDBJ whole genome shotgun (WGS) entry which is preliminary data.</text>
</comment>